<dbReference type="Pfam" id="PF16859">
    <property type="entry name" value="TetR_C_11"/>
    <property type="match status" value="1"/>
</dbReference>
<dbReference type="InterPro" id="IPR011075">
    <property type="entry name" value="TetR_C"/>
</dbReference>
<dbReference type="SUPFAM" id="SSF48498">
    <property type="entry name" value="Tetracyclin repressor-like, C-terminal domain"/>
    <property type="match status" value="1"/>
</dbReference>
<dbReference type="InterPro" id="IPR036271">
    <property type="entry name" value="Tet_transcr_reg_TetR-rel_C_sf"/>
</dbReference>
<organism evidence="6 7">
    <name type="scientific">Actinorhabdospora filicis</name>
    <dbReference type="NCBI Taxonomy" id="1785913"/>
    <lineage>
        <taxon>Bacteria</taxon>
        <taxon>Bacillati</taxon>
        <taxon>Actinomycetota</taxon>
        <taxon>Actinomycetes</taxon>
        <taxon>Micromonosporales</taxon>
        <taxon>Micromonosporaceae</taxon>
        <taxon>Actinorhabdospora</taxon>
    </lineage>
</organism>
<proteinExistence type="predicted"/>
<dbReference type="InterPro" id="IPR001647">
    <property type="entry name" value="HTH_TetR"/>
</dbReference>
<evidence type="ECO:0000256" key="4">
    <source>
        <dbReference type="PROSITE-ProRule" id="PRU00335"/>
    </source>
</evidence>
<evidence type="ECO:0000256" key="3">
    <source>
        <dbReference type="ARBA" id="ARBA00023163"/>
    </source>
</evidence>
<evidence type="ECO:0000313" key="7">
    <source>
        <dbReference type="Proteomes" id="UP001165079"/>
    </source>
</evidence>
<dbReference type="EMBL" id="BSTX01000001">
    <property type="protein sequence ID" value="GLZ76115.1"/>
    <property type="molecule type" value="Genomic_DNA"/>
</dbReference>
<dbReference type="Proteomes" id="UP001165079">
    <property type="component" value="Unassembled WGS sequence"/>
</dbReference>
<protein>
    <submittedName>
        <fullName evidence="6">TetR family transcriptional regulator</fullName>
    </submittedName>
</protein>
<dbReference type="GO" id="GO:0000976">
    <property type="term" value="F:transcription cis-regulatory region binding"/>
    <property type="evidence" value="ECO:0007669"/>
    <property type="project" value="TreeGrafter"/>
</dbReference>
<dbReference type="Pfam" id="PF00440">
    <property type="entry name" value="TetR_N"/>
    <property type="match status" value="1"/>
</dbReference>
<accession>A0A9W6W8Y7</accession>
<keyword evidence="2 4" id="KW-0238">DNA-binding</keyword>
<evidence type="ECO:0000313" key="6">
    <source>
        <dbReference type="EMBL" id="GLZ76115.1"/>
    </source>
</evidence>
<dbReference type="PANTHER" id="PTHR30055:SF148">
    <property type="entry name" value="TETR-FAMILY TRANSCRIPTIONAL REGULATOR"/>
    <property type="match status" value="1"/>
</dbReference>
<dbReference type="PANTHER" id="PTHR30055">
    <property type="entry name" value="HTH-TYPE TRANSCRIPTIONAL REGULATOR RUTR"/>
    <property type="match status" value="1"/>
</dbReference>
<dbReference type="AlphaFoldDB" id="A0A9W6W8Y7"/>
<evidence type="ECO:0000256" key="2">
    <source>
        <dbReference type="ARBA" id="ARBA00023125"/>
    </source>
</evidence>
<dbReference type="InterPro" id="IPR050109">
    <property type="entry name" value="HTH-type_TetR-like_transc_reg"/>
</dbReference>
<dbReference type="PROSITE" id="PS50977">
    <property type="entry name" value="HTH_TETR_2"/>
    <property type="match status" value="1"/>
</dbReference>
<gene>
    <name evidence="6" type="ORF">Afil01_09220</name>
</gene>
<feature type="DNA-binding region" description="H-T-H motif" evidence="4">
    <location>
        <begin position="34"/>
        <end position="53"/>
    </location>
</feature>
<keyword evidence="7" id="KW-1185">Reference proteome</keyword>
<keyword evidence="1" id="KW-0805">Transcription regulation</keyword>
<dbReference type="RefSeq" id="WP_285661309.1">
    <property type="nucleotide sequence ID" value="NZ_BSTX01000001.1"/>
</dbReference>
<dbReference type="InterPro" id="IPR009057">
    <property type="entry name" value="Homeodomain-like_sf"/>
</dbReference>
<feature type="domain" description="HTH tetR-type" evidence="5">
    <location>
        <begin position="13"/>
        <end position="71"/>
    </location>
</feature>
<evidence type="ECO:0000259" key="5">
    <source>
        <dbReference type="PROSITE" id="PS50977"/>
    </source>
</evidence>
<keyword evidence="3" id="KW-0804">Transcription</keyword>
<dbReference type="SUPFAM" id="SSF46689">
    <property type="entry name" value="Homeodomain-like"/>
    <property type="match status" value="1"/>
</dbReference>
<evidence type="ECO:0000256" key="1">
    <source>
        <dbReference type="ARBA" id="ARBA00023015"/>
    </source>
</evidence>
<comment type="caution">
    <text evidence="6">The sequence shown here is derived from an EMBL/GenBank/DDBJ whole genome shotgun (WGS) entry which is preliminary data.</text>
</comment>
<reference evidence="6" key="1">
    <citation type="submission" date="2023-03" db="EMBL/GenBank/DDBJ databases">
        <title>Actinorhabdospora filicis NBRC 111898.</title>
        <authorList>
            <person name="Ichikawa N."/>
            <person name="Sato H."/>
            <person name="Tonouchi N."/>
        </authorList>
    </citation>
    <scope>NUCLEOTIDE SEQUENCE</scope>
    <source>
        <strain evidence="6">NBRC 111898</strain>
    </source>
</reference>
<dbReference type="Gene3D" id="1.10.357.10">
    <property type="entry name" value="Tetracycline Repressor, domain 2"/>
    <property type="match status" value="1"/>
</dbReference>
<name>A0A9W6W8Y7_9ACTN</name>
<sequence>MTTRPHTGRRRNEAAREAVLDAAVRLFREDPDVTVAAIAAAAGVGKQTLYRWWPTKYAILLEAFIEMGRAVVPEPDTGTLDGDLTAFLTATFTRADEVAPLLRTLMAEAQRDPATLTTLQDFTDRRRAVLRGLLTRHGVGAEDAEAVLDQAYGVLWYRLLLDRPALTGEQAAAFAQRLLRQLKPAR</sequence>
<dbReference type="GO" id="GO:0003700">
    <property type="term" value="F:DNA-binding transcription factor activity"/>
    <property type="evidence" value="ECO:0007669"/>
    <property type="project" value="TreeGrafter"/>
</dbReference>